<organism evidence="3 4">
    <name type="scientific">Kriegella aquimaris</name>
    <dbReference type="NCBI Taxonomy" id="192904"/>
    <lineage>
        <taxon>Bacteria</taxon>
        <taxon>Pseudomonadati</taxon>
        <taxon>Bacteroidota</taxon>
        <taxon>Flavobacteriia</taxon>
        <taxon>Flavobacteriales</taxon>
        <taxon>Flavobacteriaceae</taxon>
        <taxon>Kriegella</taxon>
    </lineage>
</organism>
<evidence type="ECO:0000313" key="4">
    <source>
        <dbReference type="Proteomes" id="UP000199440"/>
    </source>
</evidence>
<feature type="signal peptide" evidence="1">
    <location>
        <begin position="1"/>
        <end position="22"/>
    </location>
</feature>
<feature type="chain" id="PRO_5011432927" description="DUF6298 domain-containing protein" evidence="1">
    <location>
        <begin position="23"/>
        <end position="484"/>
    </location>
</feature>
<keyword evidence="4" id="KW-1185">Reference proteome</keyword>
<gene>
    <name evidence="3" type="ORF">SAMN04488514_11358</name>
</gene>
<accession>A0A1G9VF05</accession>
<dbReference type="Proteomes" id="UP000199440">
    <property type="component" value="Unassembled WGS sequence"/>
</dbReference>
<evidence type="ECO:0000313" key="3">
    <source>
        <dbReference type="EMBL" id="SDM70690.1"/>
    </source>
</evidence>
<evidence type="ECO:0000259" key="2">
    <source>
        <dbReference type="Pfam" id="PF19815"/>
    </source>
</evidence>
<dbReference type="Pfam" id="PF19815">
    <property type="entry name" value="DUF6298"/>
    <property type="match status" value="1"/>
</dbReference>
<dbReference type="InterPro" id="IPR046265">
    <property type="entry name" value="DUF6298"/>
</dbReference>
<dbReference type="InterPro" id="IPR017853">
    <property type="entry name" value="GH"/>
</dbReference>
<dbReference type="SUPFAM" id="SSF51445">
    <property type="entry name" value="(Trans)glycosidases"/>
    <property type="match status" value="1"/>
</dbReference>
<keyword evidence="1" id="KW-0732">Signal</keyword>
<evidence type="ECO:0000256" key="1">
    <source>
        <dbReference type="SAM" id="SignalP"/>
    </source>
</evidence>
<protein>
    <recommendedName>
        <fullName evidence="2">DUF6298 domain-containing protein</fullName>
    </recommendedName>
</protein>
<dbReference type="Gene3D" id="3.20.20.80">
    <property type="entry name" value="Glycosidases"/>
    <property type="match status" value="1"/>
</dbReference>
<reference evidence="4" key="1">
    <citation type="submission" date="2016-10" db="EMBL/GenBank/DDBJ databases">
        <authorList>
            <person name="Varghese N."/>
            <person name="Submissions S."/>
        </authorList>
    </citation>
    <scope>NUCLEOTIDE SEQUENCE [LARGE SCALE GENOMIC DNA]</scope>
    <source>
        <strain evidence="4">DSM 19886</strain>
    </source>
</reference>
<feature type="domain" description="DUF6298" evidence="2">
    <location>
        <begin position="96"/>
        <end position="244"/>
    </location>
</feature>
<dbReference type="AlphaFoldDB" id="A0A1G9VF05"/>
<proteinExistence type="predicted"/>
<name>A0A1G9VF05_9FLAO</name>
<dbReference type="RefSeq" id="WP_089893689.1">
    <property type="nucleotide sequence ID" value="NZ_FNGV01000013.1"/>
</dbReference>
<dbReference type="OrthoDB" id="5488826at2"/>
<dbReference type="STRING" id="192904.SAMN04488514_11358"/>
<dbReference type="EMBL" id="FNGV01000013">
    <property type="protein sequence ID" value="SDM70690.1"/>
    <property type="molecule type" value="Genomic_DNA"/>
</dbReference>
<sequence length="484" mass="55564">MKTKTMVLLIVLLMLHSIVLIAQNNSVQEDDFQGIKPYSQNPWYWQYRGDAIILIGGSDDDNPFQWTGKQLTDHLDLLRIVGGNYLRNVMSDRDEGNVYAFKETSANKYDLNQWNNEYWKRLTFFLDETSQRGIIVQLTLWDIFDIRSSSRWGNHPWNPANNKNIEPGTWNNSDDFFATVNKKAKNEIAFQQKFIDKLLSITLKYDTVLYNINNESSEAGEWENYWADYIKGLSDKAGKKIYVTTMQLSPSNAVRHVMTYPNIFDYVDVSQNNQDSKGGRGKAHWDNLMYLREKIASSGPVPMNNVKIYGATDGGTNYSAGSETEAIDRFWRNIIGGCATARFHRPSVPNKLWGSGLNERVQTNLKAMKMLLEKLDITSCTPHNDLLSPRVPVPSTMEAYATANIGNQYAIYFPQGRYTINLDPWKYVNKLKLQWLDINNLEWSEPEIVEVKWEGGIHDWGYQGIIGLETPGNRQCVAFLEVLE</sequence>